<proteinExistence type="predicted"/>
<dbReference type="AlphaFoldDB" id="A0A382IJK7"/>
<evidence type="ECO:0000313" key="1">
    <source>
        <dbReference type="EMBL" id="SVB99748.1"/>
    </source>
</evidence>
<accession>A0A382IJK7</accession>
<organism evidence="1">
    <name type="scientific">marine metagenome</name>
    <dbReference type="NCBI Taxonomy" id="408172"/>
    <lineage>
        <taxon>unclassified sequences</taxon>
        <taxon>metagenomes</taxon>
        <taxon>ecological metagenomes</taxon>
    </lineage>
</organism>
<gene>
    <name evidence="1" type="ORF">METZ01_LOCUS252602</name>
</gene>
<protein>
    <submittedName>
        <fullName evidence="1">Uncharacterized protein</fullName>
    </submittedName>
</protein>
<name>A0A382IJK7_9ZZZZ</name>
<reference evidence="1" key="1">
    <citation type="submission" date="2018-05" db="EMBL/GenBank/DDBJ databases">
        <authorList>
            <person name="Lanie J.A."/>
            <person name="Ng W.-L."/>
            <person name="Kazmierczak K.M."/>
            <person name="Andrzejewski T.M."/>
            <person name="Davidsen T.M."/>
            <person name="Wayne K.J."/>
            <person name="Tettelin H."/>
            <person name="Glass J.I."/>
            <person name="Rusch D."/>
            <person name="Podicherti R."/>
            <person name="Tsui H.-C.T."/>
            <person name="Winkler M.E."/>
        </authorList>
    </citation>
    <scope>NUCLEOTIDE SEQUENCE</scope>
</reference>
<sequence>MLKTIFGQIDFTLPRRKCSHCRRTFSIIPQPLKLLKLSPNSNVTPELRKVAILCGTSWPFRQAAEVLRNLASVELSPAHIQWLCSKQAVAAKAQFKEKHDSAYWPALIETMETLVEPLVEEAKRETSEKTSHSKEQAWSAKPVYIGIDGTFINAQPGKRFFEAKVGIVFTDQRIRVSKGRNLLLNKQYVGSCQSVSEFGKRLFCCATEMGVKKETELIVLVDGARWISQLAKTQYPQARLILDW</sequence>
<dbReference type="EMBL" id="UINC01067761">
    <property type="protein sequence ID" value="SVB99748.1"/>
    <property type="molecule type" value="Genomic_DNA"/>
</dbReference>